<dbReference type="PRINTS" id="PR00501">
    <property type="entry name" value="KELCHREPEAT"/>
</dbReference>
<evidence type="ECO:0000259" key="5">
    <source>
        <dbReference type="PROSITE" id="PS50097"/>
    </source>
</evidence>
<dbReference type="InterPro" id="IPR017096">
    <property type="entry name" value="BTB-kelch_protein"/>
</dbReference>
<proteinExistence type="predicted"/>
<feature type="domain" description="BTB" evidence="5">
    <location>
        <begin position="39"/>
        <end position="110"/>
    </location>
</feature>
<dbReference type="SUPFAM" id="SSF50965">
    <property type="entry name" value="Galactose oxidase, central domain"/>
    <property type="match status" value="1"/>
</dbReference>
<reference evidence="6" key="1">
    <citation type="submission" date="2023-10" db="EMBL/GenBank/DDBJ databases">
        <title>Genome assembly of Pristionchus species.</title>
        <authorList>
            <person name="Yoshida K."/>
            <person name="Sommer R.J."/>
        </authorList>
    </citation>
    <scope>NUCLEOTIDE SEQUENCE</scope>
    <source>
        <strain evidence="6">RS5133</strain>
    </source>
</reference>
<evidence type="ECO:0000256" key="4">
    <source>
        <dbReference type="ARBA" id="ARBA00022786"/>
    </source>
</evidence>
<name>A0AAV5VJK9_9BILA</name>
<dbReference type="Proteomes" id="UP001432322">
    <property type="component" value="Unassembled WGS sequence"/>
</dbReference>
<evidence type="ECO:0000256" key="3">
    <source>
        <dbReference type="ARBA" id="ARBA00022737"/>
    </source>
</evidence>
<sequence>AGHQVSLEPVELEASIDLYHPIPEGFKMYEGHRNKKELIDTTILVGEKRLDAHRVLLSARVPFFKAMFTSSMVECQQQEINLNSQFCEFDADSIEHLISYAYTGRLTITEQSVQLIMMAASFLQIDAVLDECADFLVRRLKVCNAVSILLFCRSINYTKIEQKVNNFLDKNFVAISSTPEFRQLTVENALSNLQRDSLHVDGEDQVFAAICGWIDDDATGERARHMAKLLPAVRVAYLPISYIEETMATNAHVLADPECIRLIDEAKAYHENTELRDQLKSFKTAARVCDSRDGLIFVIGSVPTGQPGEEGIPKDSKVEMYNPWTDEWLECTPMPTARGRCGLARIDHTIFALGGFDSRDRLETCENYDAAADKWETMAPLTAKRSAFQTQVLDGVIYVIGGYNPDGCMKTVEFCDTTKEEQKFVLGGVPDMTRNRGAGASCVLDGKIYVIGGHDGQQIWSNGECYDPATNKWELIASMKHRRCRFGVAAMNGKIWAVGGYDGAGFLKDVESYDPATNIWTTHKKMERRRSRSSLVVACGKLFVIGGFDGLNNLHSVARYNEESDEWEEVAPMNLHNGGLSCLVLPIPASFTTPVCNF</sequence>
<dbReference type="InterPro" id="IPR011333">
    <property type="entry name" value="SKP1/BTB/POZ_sf"/>
</dbReference>
<dbReference type="AlphaFoldDB" id="A0AAV5VJK9"/>
<dbReference type="Gene3D" id="3.30.710.10">
    <property type="entry name" value="Potassium Channel Kv1.1, Chain A"/>
    <property type="match status" value="1"/>
</dbReference>
<dbReference type="InterPro" id="IPR000210">
    <property type="entry name" value="BTB/POZ_dom"/>
</dbReference>
<dbReference type="SMART" id="SM00612">
    <property type="entry name" value="Kelch"/>
    <property type="match status" value="6"/>
</dbReference>
<keyword evidence="3" id="KW-0677">Repeat</keyword>
<dbReference type="PANTHER" id="PTHR24412:SF497">
    <property type="entry name" value="KELCH-LIKE PROTEIN 18"/>
    <property type="match status" value="1"/>
</dbReference>
<dbReference type="PROSITE" id="PS50097">
    <property type="entry name" value="BTB"/>
    <property type="match status" value="1"/>
</dbReference>
<dbReference type="SMART" id="SM00875">
    <property type="entry name" value="BACK"/>
    <property type="match status" value="1"/>
</dbReference>
<dbReference type="SUPFAM" id="SSF54695">
    <property type="entry name" value="POZ domain"/>
    <property type="match status" value="1"/>
</dbReference>
<keyword evidence="7" id="KW-1185">Reference proteome</keyword>
<dbReference type="Pfam" id="PF00651">
    <property type="entry name" value="BTB"/>
    <property type="match status" value="1"/>
</dbReference>
<dbReference type="Pfam" id="PF07707">
    <property type="entry name" value="BACK"/>
    <property type="match status" value="1"/>
</dbReference>
<organism evidence="6 7">
    <name type="scientific">Pristionchus fissidentatus</name>
    <dbReference type="NCBI Taxonomy" id="1538716"/>
    <lineage>
        <taxon>Eukaryota</taxon>
        <taxon>Metazoa</taxon>
        <taxon>Ecdysozoa</taxon>
        <taxon>Nematoda</taxon>
        <taxon>Chromadorea</taxon>
        <taxon>Rhabditida</taxon>
        <taxon>Rhabditina</taxon>
        <taxon>Diplogasteromorpha</taxon>
        <taxon>Diplogasteroidea</taxon>
        <taxon>Neodiplogasteridae</taxon>
        <taxon>Pristionchus</taxon>
    </lineage>
</organism>
<comment type="caution">
    <text evidence="6">The sequence shown here is derived from an EMBL/GenBank/DDBJ whole genome shotgun (WGS) entry which is preliminary data.</text>
</comment>
<dbReference type="InterPro" id="IPR006652">
    <property type="entry name" value="Kelch_1"/>
</dbReference>
<gene>
    <name evidence="6" type="ORF">PFISCL1PPCAC_11224</name>
</gene>
<dbReference type="PANTHER" id="PTHR24412">
    <property type="entry name" value="KELCH PROTEIN"/>
    <property type="match status" value="1"/>
</dbReference>
<dbReference type="InterPro" id="IPR015915">
    <property type="entry name" value="Kelch-typ_b-propeller"/>
</dbReference>
<evidence type="ECO:0000256" key="2">
    <source>
        <dbReference type="ARBA" id="ARBA00022441"/>
    </source>
</evidence>
<protein>
    <recommendedName>
        <fullName evidence="5">BTB domain-containing protein</fullName>
    </recommendedName>
</protein>
<dbReference type="InterPro" id="IPR011705">
    <property type="entry name" value="BACK"/>
</dbReference>
<dbReference type="Gene3D" id="1.25.40.420">
    <property type="match status" value="1"/>
</dbReference>
<keyword evidence="4" id="KW-0833">Ubl conjugation pathway</keyword>
<comment type="pathway">
    <text evidence="1">Protein modification; protein ubiquitination.</text>
</comment>
<dbReference type="PIRSF" id="PIRSF037037">
    <property type="entry name" value="Kelch-like_protein_gigaxonin"/>
    <property type="match status" value="1"/>
</dbReference>
<feature type="non-terminal residue" evidence="6">
    <location>
        <position position="1"/>
    </location>
</feature>
<dbReference type="EMBL" id="BTSY01000003">
    <property type="protein sequence ID" value="GMT19927.1"/>
    <property type="molecule type" value="Genomic_DNA"/>
</dbReference>
<dbReference type="Pfam" id="PF01344">
    <property type="entry name" value="Kelch_1"/>
    <property type="match status" value="4"/>
</dbReference>
<evidence type="ECO:0000256" key="1">
    <source>
        <dbReference type="ARBA" id="ARBA00004906"/>
    </source>
</evidence>
<dbReference type="SMART" id="SM00225">
    <property type="entry name" value="BTB"/>
    <property type="match status" value="1"/>
</dbReference>
<accession>A0AAV5VJK9</accession>
<keyword evidence="2" id="KW-0880">Kelch repeat</keyword>
<dbReference type="Gene3D" id="2.120.10.80">
    <property type="entry name" value="Kelch-type beta propeller"/>
    <property type="match status" value="2"/>
</dbReference>
<dbReference type="InterPro" id="IPR011043">
    <property type="entry name" value="Gal_Oxase/kelch_b-propeller"/>
</dbReference>
<evidence type="ECO:0000313" key="6">
    <source>
        <dbReference type="EMBL" id="GMT19927.1"/>
    </source>
</evidence>
<evidence type="ECO:0000313" key="7">
    <source>
        <dbReference type="Proteomes" id="UP001432322"/>
    </source>
</evidence>